<accession>E6QMK6</accession>
<sequence>MRVSKNWREMIPDHFSTYVSELIEDWSQLSIDDPNTLIRMLRELSVGPIRTLEEGSIPGSALNDLLIKYLGHGVT</sequence>
<name>E6QMK6_9ZZZZ</name>
<protein>
    <submittedName>
        <fullName evidence="1">Uncharacterized protein</fullName>
    </submittedName>
</protein>
<proteinExistence type="predicted"/>
<dbReference type="AlphaFoldDB" id="E6QMK6"/>
<gene>
    <name evidence="1" type="ORF">CARN6_1949</name>
</gene>
<organism evidence="1">
    <name type="scientific">mine drainage metagenome</name>
    <dbReference type="NCBI Taxonomy" id="410659"/>
    <lineage>
        <taxon>unclassified sequences</taxon>
        <taxon>metagenomes</taxon>
        <taxon>ecological metagenomes</taxon>
    </lineage>
</organism>
<reference evidence="1" key="1">
    <citation type="submission" date="2009-10" db="EMBL/GenBank/DDBJ databases">
        <title>Diversity of trophic interactions inside an arsenic-rich microbial ecosystem.</title>
        <authorList>
            <person name="Bertin P.N."/>
            <person name="Heinrich-Salmeron A."/>
            <person name="Pelletier E."/>
            <person name="Goulhen-Chollet F."/>
            <person name="Arsene-Ploetze F."/>
            <person name="Gallien S."/>
            <person name="Calteau A."/>
            <person name="Vallenet D."/>
            <person name="Casiot C."/>
            <person name="Chane-Woon-Ming B."/>
            <person name="Giloteaux L."/>
            <person name="Barakat M."/>
            <person name="Bonnefoy V."/>
            <person name="Bruneel O."/>
            <person name="Chandler M."/>
            <person name="Cleiss J."/>
            <person name="Duran R."/>
            <person name="Elbaz-Poulichet F."/>
            <person name="Fonknechten N."/>
            <person name="Lauga B."/>
            <person name="Mornico D."/>
            <person name="Ortet P."/>
            <person name="Schaeffer C."/>
            <person name="Siguier P."/>
            <person name="Alexander Thil Smith A."/>
            <person name="Van Dorsselaer A."/>
            <person name="Weissenbach J."/>
            <person name="Medigue C."/>
            <person name="Le Paslier D."/>
        </authorList>
    </citation>
    <scope>NUCLEOTIDE SEQUENCE</scope>
</reference>
<evidence type="ECO:0000313" key="1">
    <source>
        <dbReference type="EMBL" id="CBI08477.1"/>
    </source>
</evidence>
<comment type="caution">
    <text evidence="1">The sequence shown here is derived from an EMBL/GenBank/DDBJ whole genome shotgun (WGS) entry which is preliminary data.</text>
</comment>
<dbReference type="EMBL" id="CABQ01000226">
    <property type="protein sequence ID" value="CBI08477.1"/>
    <property type="molecule type" value="Genomic_DNA"/>
</dbReference>